<dbReference type="Proteomes" id="UP000315003">
    <property type="component" value="Chromosome"/>
</dbReference>
<sequence>MVLAGFHGSSLHYHDPIELVSVLAERGFGCLAIQPRRGLLDPFAGTEAFDRLIHVATEHGMQLVIDLDAPFYDDPRRYQWPSFLEPHSRSAQHAGQSSAADRLQRWVQWIAEKDWRPAALTFSTGRANETDNFSTTAHQAILDSLVEQLQPVLELAQRLAVSLALRPAAKHAIATVAHFERFCQWIDGGGELGLAADVGEMLLGGEIPIGARLARMQHKLSCVYLCEPEMTDGRDISFGGGDIDFARVWAAIAESGFKGPAVFRALGQGQQGLALVDQVQAILSAGR</sequence>
<dbReference type="AlphaFoldDB" id="A0A517SN87"/>
<keyword evidence="3" id="KW-1185">Reference proteome</keyword>
<evidence type="ECO:0000313" key="3">
    <source>
        <dbReference type="Proteomes" id="UP000315003"/>
    </source>
</evidence>
<keyword evidence="2" id="KW-0413">Isomerase</keyword>
<dbReference type="InterPro" id="IPR050312">
    <property type="entry name" value="IolE/XylAMocC-like"/>
</dbReference>
<dbReference type="GO" id="GO:0016853">
    <property type="term" value="F:isomerase activity"/>
    <property type="evidence" value="ECO:0007669"/>
    <property type="project" value="UniProtKB-KW"/>
</dbReference>
<gene>
    <name evidence="2" type="ORF">SV7mr_00710</name>
</gene>
<reference evidence="2 3" key="1">
    <citation type="submission" date="2019-02" db="EMBL/GenBank/DDBJ databases">
        <title>Deep-cultivation of Planctomycetes and their phenomic and genomic characterization uncovers novel biology.</title>
        <authorList>
            <person name="Wiegand S."/>
            <person name="Jogler M."/>
            <person name="Boedeker C."/>
            <person name="Pinto D."/>
            <person name="Vollmers J."/>
            <person name="Rivas-Marin E."/>
            <person name="Kohn T."/>
            <person name="Peeters S.H."/>
            <person name="Heuer A."/>
            <person name="Rast P."/>
            <person name="Oberbeckmann S."/>
            <person name="Bunk B."/>
            <person name="Jeske O."/>
            <person name="Meyerdierks A."/>
            <person name="Storesund J.E."/>
            <person name="Kallscheuer N."/>
            <person name="Luecker S."/>
            <person name="Lage O.M."/>
            <person name="Pohl T."/>
            <person name="Merkel B.J."/>
            <person name="Hornburger P."/>
            <person name="Mueller R.-W."/>
            <person name="Bruemmer F."/>
            <person name="Labrenz M."/>
            <person name="Spormann A.M."/>
            <person name="Op den Camp H."/>
            <person name="Overmann J."/>
            <person name="Amann R."/>
            <person name="Jetten M.S.M."/>
            <person name="Mascher T."/>
            <person name="Medema M.H."/>
            <person name="Devos D.P."/>
            <person name="Kaster A.-K."/>
            <person name="Ovreas L."/>
            <person name="Rohde M."/>
            <person name="Galperin M.Y."/>
            <person name="Jogler C."/>
        </authorList>
    </citation>
    <scope>NUCLEOTIDE SEQUENCE [LARGE SCALE GENOMIC DNA]</scope>
    <source>
        <strain evidence="2 3">SV_7m_r</strain>
    </source>
</reference>
<dbReference type="InterPro" id="IPR013022">
    <property type="entry name" value="Xyl_isomerase-like_TIM-brl"/>
</dbReference>
<dbReference type="PANTHER" id="PTHR12110">
    <property type="entry name" value="HYDROXYPYRUVATE ISOMERASE"/>
    <property type="match status" value="1"/>
</dbReference>
<dbReference type="EMBL" id="CP036272">
    <property type="protein sequence ID" value="QDT57589.1"/>
    <property type="molecule type" value="Genomic_DNA"/>
</dbReference>
<evidence type="ECO:0000259" key="1">
    <source>
        <dbReference type="Pfam" id="PF01261"/>
    </source>
</evidence>
<accession>A0A517SN87</accession>
<feature type="domain" description="Xylose isomerase-like TIM barrel" evidence="1">
    <location>
        <begin position="22"/>
        <end position="263"/>
    </location>
</feature>
<organism evidence="2 3">
    <name type="scientific">Stieleria bergensis</name>
    <dbReference type="NCBI Taxonomy" id="2528025"/>
    <lineage>
        <taxon>Bacteria</taxon>
        <taxon>Pseudomonadati</taxon>
        <taxon>Planctomycetota</taxon>
        <taxon>Planctomycetia</taxon>
        <taxon>Pirellulales</taxon>
        <taxon>Pirellulaceae</taxon>
        <taxon>Stieleria</taxon>
    </lineage>
</organism>
<dbReference type="PANTHER" id="PTHR12110:SF21">
    <property type="entry name" value="XYLOSE ISOMERASE-LIKE TIM BARREL DOMAIN-CONTAINING PROTEIN"/>
    <property type="match status" value="1"/>
</dbReference>
<protein>
    <submittedName>
        <fullName evidence="2">Xylose isomerase-like TIM barrel</fullName>
    </submittedName>
</protein>
<evidence type="ECO:0000313" key="2">
    <source>
        <dbReference type="EMBL" id="QDT57589.1"/>
    </source>
</evidence>
<name>A0A517SN87_9BACT</name>
<dbReference type="Pfam" id="PF01261">
    <property type="entry name" value="AP_endonuc_2"/>
    <property type="match status" value="1"/>
</dbReference>
<dbReference type="Gene3D" id="3.20.20.150">
    <property type="entry name" value="Divalent-metal-dependent TIM barrel enzymes"/>
    <property type="match status" value="1"/>
</dbReference>
<dbReference type="InterPro" id="IPR036237">
    <property type="entry name" value="Xyl_isomerase-like_sf"/>
</dbReference>
<proteinExistence type="predicted"/>
<dbReference type="SUPFAM" id="SSF51658">
    <property type="entry name" value="Xylose isomerase-like"/>
    <property type="match status" value="1"/>
</dbReference>